<sequence length="74" mass="8394">MQLQTIRKTGADAATFLQPEATRTGLQRFFVRGGGWDGYRMAKAQKWEEGRGWNDGKGEAELVDRDREYKVNGS</sequence>
<evidence type="ECO:0000313" key="2">
    <source>
        <dbReference type="Proteomes" id="UP001497644"/>
    </source>
</evidence>
<evidence type="ECO:0000313" key="1">
    <source>
        <dbReference type="EMBL" id="CAL1687048.1"/>
    </source>
</evidence>
<proteinExistence type="predicted"/>
<protein>
    <submittedName>
        <fullName evidence="1">Uncharacterized protein</fullName>
    </submittedName>
</protein>
<keyword evidence="2" id="KW-1185">Reference proteome</keyword>
<reference evidence="1" key="1">
    <citation type="submission" date="2024-04" db="EMBL/GenBank/DDBJ databases">
        <authorList>
            <consortium name="Molecular Ecology Group"/>
        </authorList>
    </citation>
    <scope>NUCLEOTIDE SEQUENCE</scope>
</reference>
<accession>A0AAV2P526</accession>
<gene>
    <name evidence="1" type="ORF">LPLAT_LOCUS12325</name>
</gene>
<name>A0AAV2P526_9HYME</name>
<dbReference type="Proteomes" id="UP001497644">
    <property type="component" value="Chromosome 7"/>
</dbReference>
<organism evidence="1 2">
    <name type="scientific">Lasius platythorax</name>
    <dbReference type="NCBI Taxonomy" id="488582"/>
    <lineage>
        <taxon>Eukaryota</taxon>
        <taxon>Metazoa</taxon>
        <taxon>Ecdysozoa</taxon>
        <taxon>Arthropoda</taxon>
        <taxon>Hexapoda</taxon>
        <taxon>Insecta</taxon>
        <taxon>Pterygota</taxon>
        <taxon>Neoptera</taxon>
        <taxon>Endopterygota</taxon>
        <taxon>Hymenoptera</taxon>
        <taxon>Apocrita</taxon>
        <taxon>Aculeata</taxon>
        <taxon>Formicoidea</taxon>
        <taxon>Formicidae</taxon>
        <taxon>Formicinae</taxon>
        <taxon>Lasius</taxon>
        <taxon>Lasius</taxon>
    </lineage>
</organism>
<dbReference type="AlphaFoldDB" id="A0AAV2P526"/>
<dbReference type="EMBL" id="OZ034830">
    <property type="protein sequence ID" value="CAL1687048.1"/>
    <property type="molecule type" value="Genomic_DNA"/>
</dbReference>